<reference evidence="3" key="1">
    <citation type="submission" date="2024-05" db="EMBL/GenBank/DDBJ databases">
        <title>Planctomycetes of the genus Singulisphaera possess chitinolytic capabilities.</title>
        <authorList>
            <person name="Ivanova A."/>
        </authorList>
    </citation>
    <scope>NUCLEOTIDE SEQUENCE</scope>
    <source>
        <strain evidence="3">Ch08T</strain>
    </source>
</reference>
<gene>
    <name evidence="3" type="ORF">V5E97_17055</name>
</gene>
<dbReference type="RefSeq" id="WP_406700517.1">
    <property type="nucleotide sequence ID" value="NZ_CP155447.1"/>
</dbReference>
<feature type="signal peptide" evidence="2">
    <location>
        <begin position="1"/>
        <end position="22"/>
    </location>
</feature>
<evidence type="ECO:0000256" key="1">
    <source>
        <dbReference type="SAM" id="MobiDB-lite"/>
    </source>
</evidence>
<proteinExistence type="predicted"/>
<protein>
    <recommendedName>
        <fullName evidence="4">Ceramidase</fullName>
    </recommendedName>
</protein>
<organism evidence="3">
    <name type="scientific">Singulisphaera sp. Ch08</name>
    <dbReference type="NCBI Taxonomy" id="3120278"/>
    <lineage>
        <taxon>Bacteria</taxon>
        <taxon>Pseudomonadati</taxon>
        <taxon>Planctomycetota</taxon>
        <taxon>Planctomycetia</taxon>
        <taxon>Isosphaerales</taxon>
        <taxon>Isosphaeraceae</taxon>
        <taxon>Singulisphaera</taxon>
    </lineage>
</organism>
<feature type="chain" id="PRO_5043986094" description="Ceramidase" evidence="2">
    <location>
        <begin position="23"/>
        <end position="513"/>
    </location>
</feature>
<dbReference type="AlphaFoldDB" id="A0AAU7CRG2"/>
<evidence type="ECO:0008006" key="4">
    <source>
        <dbReference type="Google" id="ProtNLM"/>
    </source>
</evidence>
<dbReference type="EMBL" id="CP155447">
    <property type="protein sequence ID" value="XBH07677.1"/>
    <property type="molecule type" value="Genomic_DNA"/>
</dbReference>
<name>A0AAU7CRG2_9BACT</name>
<feature type="region of interest" description="Disordered" evidence="1">
    <location>
        <begin position="487"/>
        <end position="513"/>
    </location>
</feature>
<evidence type="ECO:0000256" key="2">
    <source>
        <dbReference type="SAM" id="SignalP"/>
    </source>
</evidence>
<keyword evidence="2" id="KW-0732">Signal</keyword>
<evidence type="ECO:0000313" key="3">
    <source>
        <dbReference type="EMBL" id="XBH07677.1"/>
    </source>
</evidence>
<sequence>MRLITTRALTLNLMLLASAGIAAEPEKAPAAPVFKSGFAEKDITPDVGMEAPGGYGKSYHKTVHDPCKVRASVFDDGQSKVAIVGIDALGIRRDTVQKVRKAVQEKTGIPAEAILIGASHSHSSGPCGWLLPGEFDHASPLVQDLAYNQSTIANPTYLAKVEQALIDVICDAHDHRVEARAAVGNGVEDKVAFNRRFLMRNGRSVTHPGLGNPEIVKPAGPVDPEVGVIGAWDAKDPSKLLGCVVNFACHATTSPGGISANYIYYLEKVIQGYYGKDCVVVFLAGASGDVTQVDNQSPFVYPVGDRWAQIVGGKVGAEALKTLLSMEPGILTPIASKTKVWDIKRRVPSPERVKASLALVEGDKSKADPTDWTFAKETLMLDALLKKEPAAEVEVQVVQVGPAVFVTTPAEYFCRYGLEIKKGSGFPFTFPVSLANGCVGYVPTEDAFDEHGGGYETRLTSYSNLEITGGTQMRDAGIDLAKQLKPGVAPAPNRRPLFKGKPWPYGDVAPQRQ</sequence>
<accession>A0AAU7CRG2</accession>